<dbReference type="PRINTS" id="PR01262">
    <property type="entry name" value="INNEXIN"/>
</dbReference>
<feature type="transmembrane region" description="Helical" evidence="12">
    <location>
        <begin position="267"/>
        <end position="291"/>
    </location>
</feature>
<dbReference type="PROSITE" id="PS51013">
    <property type="entry name" value="PANNEXIN"/>
    <property type="match status" value="1"/>
</dbReference>
<evidence type="ECO:0000256" key="5">
    <source>
        <dbReference type="ARBA" id="ARBA00022692"/>
    </source>
</evidence>
<keyword evidence="9 12" id="KW-0406">Ion transport</keyword>
<reference evidence="13" key="1">
    <citation type="submission" date="2020-11" db="EMBL/GenBank/DDBJ databases">
        <authorList>
            <person name="Tran Van P."/>
        </authorList>
    </citation>
    <scope>NUCLEOTIDE SEQUENCE</scope>
</reference>
<evidence type="ECO:0000256" key="4">
    <source>
        <dbReference type="ARBA" id="ARBA00022475"/>
    </source>
</evidence>
<evidence type="ECO:0000313" key="13">
    <source>
        <dbReference type="EMBL" id="CAD7440775.1"/>
    </source>
</evidence>
<dbReference type="GO" id="GO:0005886">
    <property type="term" value="C:plasma membrane"/>
    <property type="evidence" value="ECO:0007669"/>
    <property type="project" value="UniProtKB-SubCell"/>
</dbReference>
<evidence type="ECO:0000256" key="2">
    <source>
        <dbReference type="ARBA" id="ARBA00004651"/>
    </source>
</evidence>
<evidence type="ECO:0000256" key="3">
    <source>
        <dbReference type="ARBA" id="ARBA00022448"/>
    </source>
</evidence>
<comment type="function">
    <text evidence="12">Structural component of the gap junctions.</text>
</comment>
<dbReference type="InterPro" id="IPR000990">
    <property type="entry name" value="Innexin"/>
</dbReference>
<dbReference type="Pfam" id="PF00876">
    <property type="entry name" value="Innexin"/>
    <property type="match status" value="1"/>
</dbReference>
<evidence type="ECO:0000256" key="6">
    <source>
        <dbReference type="ARBA" id="ARBA00022868"/>
    </source>
</evidence>
<organism evidence="13">
    <name type="scientific">Timema bartmani</name>
    <dbReference type="NCBI Taxonomy" id="61472"/>
    <lineage>
        <taxon>Eukaryota</taxon>
        <taxon>Metazoa</taxon>
        <taxon>Ecdysozoa</taxon>
        <taxon>Arthropoda</taxon>
        <taxon>Hexapoda</taxon>
        <taxon>Insecta</taxon>
        <taxon>Pterygota</taxon>
        <taxon>Neoptera</taxon>
        <taxon>Polyneoptera</taxon>
        <taxon>Phasmatodea</taxon>
        <taxon>Timematodea</taxon>
        <taxon>Timematoidea</taxon>
        <taxon>Timematidae</taxon>
        <taxon>Timema</taxon>
    </lineage>
</organism>
<comment type="subcellular location">
    <subcellularLocation>
        <location evidence="1">Cell junction</location>
        <location evidence="1">Gap junction</location>
    </subcellularLocation>
    <subcellularLocation>
        <location evidence="2 12">Cell membrane</location>
        <topology evidence="2 12">Multi-pass membrane protein</topology>
    </subcellularLocation>
</comment>
<keyword evidence="5 12" id="KW-0812">Transmembrane</keyword>
<keyword evidence="7" id="KW-0965">Cell junction</keyword>
<sequence>MFDLFGSVRALLKVQTICIDNNVFRLHYKATVVMLVVFSLLVTSKQYFGDPIICLITKNALRSNLIDSYCWVYSTFTVPRYLKDHHEGLSGSPGVGSYVEGEDEVIHHKYYQWVCFVLFFQAILFYVPRYLWKLWEGGRLKLLALNLDSPLVSEVWTPERRKTVLEYLENCGHHHNLYAFRFVVCETLNFINVVGQIFFLDVFLAGEFIRYGPKVLSHVPDGHDIDPMARVFPKLAKCTFNYFGPSGTPQVLDSLCMLPLNVVNEKVFVFLWFWLVLLSFLSFTALAYRLAVFVSPSLRSRLLLAQVRFMPRTTVGLVVHAASPADWFFLRQLGKNLNPEVFKDILEHLASRFADKGSVA</sequence>
<feature type="transmembrane region" description="Helical" evidence="12">
    <location>
        <begin position="26"/>
        <end position="43"/>
    </location>
</feature>
<dbReference type="AlphaFoldDB" id="A0A7R9ET02"/>
<evidence type="ECO:0000256" key="1">
    <source>
        <dbReference type="ARBA" id="ARBA00004610"/>
    </source>
</evidence>
<keyword evidence="3 12" id="KW-0813">Transport</keyword>
<dbReference type="GO" id="GO:0007602">
    <property type="term" value="P:phototransduction"/>
    <property type="evidence" value="ECO:0007669"/>
    <property type="project" value="TreeGrafter"/>
</dbReference>
<gene>
    <name evidence="12" type="primary">inx</name>
    <name evidence="13" type="ORF">TBIB3V08_LOCUS3266</name>
</gene>
<evidence type="ECO:0000256" key="11">
    <source>
        <dbReference type="ARBA" id="ARBA00023303"/>
    </source>
</evidence>
<dbReference type="EMBL" id="OD565080">
    <property type="protein sequence ID" value="CAD7440775.1"/>
    <property type="molecule type" value="Genomic_DNA"/>
</dbReference>
<comment type="caution">
    <text evidence="12">Lacks conserved residue(s) required for the propagation of feature annotation.</text>
</comment>
<dbReference type="GO" id="GO:0005921">
    <property type="term" value="C:gap junction"/>
    <property type="evidence" value="ECO:0007669"/>
    <property type="project" value="UniProtKB-SubCell"/>
</dbReference>
<evidence type="ECO:0000256" key="9">
    <source>
        <dbReference type="ARBA" id="ARBA00023065"/>
    </source>
</evidence>
<protein>
    <recommendedName>
        <fullName evidence="12">Innexin</fullName>
    </recommendedName>
</protein>
<comment type="similarity">
    <text evidence="12">Belongs to the pannexin family.</text>
</comment>
<keyword evidence="6" id="KW-0303">Gap junction</keyword>
<evidence type="ECO:0000256" key="7">
    <source>
        <dbReference type="ARBA" id="ARBA00022949"/>
    </source>
</evidence>
<keyword evidence="11 12" id="KW-0407">Ion channel</keyword>
<feature type="transmembrane region" description="Helical" evidence="12">
    <location>
        <begin position="110"/>
        <end position="132"/>
    </location>
</feature>
<evidence type="ECO:0000256" key="8">
    <source>
        <dbReference type="ARBA" id="ARBA00022989"/>
    </source>
</evidence>
<dbReference type="GO" id="GO:0034220">
    <property type="term" value="P:monoatomic ion transmembrane transport"/>
    <property type="evidence" value="ECO:0007669"/>
    <property type="project" value="UniProtKB-KW"/>
</dbReference>
<keyword evidence="4" id="KW-1003">Cell membrane</keyword>
<evidence type="ECO:0000256" key="12">
    <source>
        <dbReference type="RuleBase" id="RU010713"/>
    </source>
</evidence>
<dbReference type="PANTHER" id="PTHR11893:SF41">
    <property type="entry name" value="INNEXIN INX2"/>
    <property type="match status" value="1"/>
</dbReference>
<name>A0A7R9ET02_9NEOP</name>
<keyword evidence="10 12" id="KW-0472">Membrane</keyword>
<dbReference type="PANTHER" id="PTHR11893">
    <property type="entry name" value="INNEXIN"/>
    <property type="match status" value="1"/>
</dbReference>
<proteinExistence type="inferred from homology"/>
<dbReference type="GO" id="GO:0005243">
    <property type="term" value="F:gap junction channel activity"/>
    <property type="evidence" value="ECO:0007669"/>
    <property type="project" value="TreeGrafter"/>
</dbReference>
<evidence type="ECO:0000256" key="10">
    <source>
        <dbReference type="ARBA" id="ARBA00023136"/>
    </source>
</evidence>
<keyword evidence="8 12" id="KW-1133">Transmembrane helix</keyword>
<accession>A0A7R9ET02</accession>